<dbReference type="Pfam" id="PF05593">
    <property type="entry name" value="RHS_repeat"/>
    <property type="match status" value="5"/>
</dbReference>
<feature type="domain" description="Teneurin-like YD-shell" evidence="4">
    <location>
        <begin position="1045"/>
        <end position="1316"/>
    </location>
</feature>
<name>A0ABW8K5V4_9GAMM</name>
<dbReference type="Proteomes" id="UP001620408">
    <property type="component" value="Unassembled WGS sequence"/>
</dbReference>
<dbReference type="EMBL" id="JADIKD010000011">
    <property type="protein sequence ID" value="MFK2918280.1"/>
    <property type="molecule type" value="Genomic_DNA"/>
</dbReference>
<dbReference type="NCBIfam" id="TIGR03696">
    <property type="entry name" value="Rhs_assc_core"/>
    <property type="match status" value="1"/>
</dbReference>
<dbReference type="PANTHER" id="PTHR32305">
    <property type="match status" value="1"/>
</dbReference>
<evidence type="ECO:0000313" key="6">
    <source>
        <dbReference type="Proteomes" id="UP001620408"/>
    </source>
</evidence>
<dbReference type="InterPro" id="IPR056823">
    <property type="entry name" value="TEN-like_YD-shell"/>
</dbReference>
<keyword evidence="2" id="KW-0732">Signal</keyword>
<dbReference type="InterPro" id="IPR022385">
    <property type="entry name" value="Rhs_assc_core"/>
</dbReference>
<gene>
    <name evidence="5" type="ORF">ISS97_13490</name>
</gene>
<keyword evidence="6" id="KW-1185">Reference proteome</keyword>
<evidence type="ECO:0000259" key="4">
    <source>
        <dbReference type="Pfam" id="PF25023"/>
    </source>
</evidence>
<evidence type="ECO:0000313" key="5">
    <source>
        <dbReference type="EMBL" id="MFK2918280.1"/>
    </source>
</evidence>
<organism evidence="5 6">
    <name type="scientific">Dyella koreensis</name>
    <dbReference type="NCBI Taxonomy" id="311235"/>
    <lineage>
        <taxon>Bacteria</taxon>
        <taxon>Pseudomonadati</taxon>
        <taxon>Pseudomonadota</taxon>
        <taxon>Gammaproteobacteria</taxon>
        <taxon>Lysobacterales</taxon>
        <taxon>Rhodanobacteraceae</taxon>
        <taxon>Dyella</taxon>
    </lineage>
</organism>
<accession>A0ABW8K5V4</accession>
<dbReference type="InterPro" id="IPR050708">
    <property type="entry name" value="T6SS_VgrG/RHS"/>
</dbReference>
<keyword evidence="1" id="KW-0677">Repeat</keyword>
<evidence type="ECO:0000256" key="1">
    <source>
        <dbReference type="ARBA" id="ARBA00022737"/>
    </source>
</evidence>
<dbReference type="NCBIfam" id="TIGR01643">
    <property type="entry name" value="YD_repeat_2x"/>
    <property type="match status" value="5"/>
</dbReference>
<dbReference type="Gene3D" id="2.180.10.10">
    <property type="entry name" value="RHS repeat-associated core"/>
    <property type="match status" value="4"/>
</dbReference>
<feature type="domain" description="DUF6531" evidence="3">
    <location>
        <begin position="129"/>
        <end position="204"/>
    </location>
</feature>
<proteinExistence type="predicted"/>
<protein>
    <submittedName>
        <fullName evidence="5">RHS repeat protein</fullName>
    </submittedName>
</protein>
<comment type="caution">
    <text evidence="5">The sequence shown here is derived from an EMBL/GenBank/DDBJ whole genome shotgun (WGS) entry which is preliminary data.</text>
</comment>
<dbReference type="InterPro" id="IPR045351">
    <property type="entry name" value="DUF6531"/>
</dbReference>
<dbReference type="PANTHER" id="PTHR32305:SF15">
    <property type="entry name" value="PROTEIN RHSA-RELATED"/>
    <property type="match status" value="1"/>
</dbReference>
<evidence type="ECO:0000256" key="2">
    <source>
        <dbReference type="SAM" id="SignalP"/>
    </source>
</evidence>
<sequence length="1530" mass="163184">MKLVAVSLLWVMLFWCGVASSQAHYYGPPYILSGTYWADGLYETLGDAEQNWWKGYGYYWDRYYGYKGSLTDWCAYTVKYREPNDYSSEAAGFSPNGFCSGGNPAYATAYAYEPGKNLGCPTCSELVAGDPINLGTGNEYREETDIALPGGLGFHRYYNSHAATVSSHLGTRWRHTFDRSIEFLASDGYAAVRVYRADGKQIRFKKIDGDWVADPDIADRLTEIDDAHSNLVGWRYFCVSTRQTESYNAQGLMISIEHGDGRITTLSYSDATTSPSVASRAGLLIEVIDPVGRQLNFVYNSNDQIVQVALPGGGLLGYGYDAIGNLSQVTYPDSSVLGYKYGEADHVAVSLPSALTGVIDERGGRYADVRYDAQGRAVSSLLGGISELTQVTYGANGVVTVQYPLGVQARLTSVIPNGALRFGQSSQPCSPSCNLGFATVVYDANGYPSSATDFNGHVTQSTYNAQGLPVTQVEASGEAAQRTTSTSWDTANRVPLTRSIADASGAVQTRTAWVYNARAQVTARCDIDPVVTGYTCATTGTPPARVRRTTYTYCDAVDSTQCPLVGLLLSTTSPRTDVSSTMSYGYYLTTDESGCGTTGGACHRAGDLYQVTDALGHVTTMVAYDKNGRVVRQKDTNGVITDLTYTPRGMLQTRTVRANASGTPSAGDATTTIAYTPYAAVQSITDPDGIAVTYTYDPAHRLTDITDALGNRIRYTLDAAGNKTKEETFDTGGTLRRSLARTYNTLGQLTGIKDGLSRTVFDASFSNSYDANGNLVRSADALGIQRKQGYDGLNRLVSTLDNYNGTDTATQNTQSVFAYDARDQLLGVGDPDGLNTTYDYDGLGNATAVHSPDTGTTQVVYDAAGNRTQTTDAKGTVSTSTYDALNRLTAVSYADATLNVAYHYDEPGTVTGCVGSRPVGRLTRVIETAVSTTYCYDARGNVVQKRQTQGTQTDTTAYSYTLADRLASTLTPGGTSIQYNRDAAGRISSVTALPPGTTGAGAGNVVTNISYLPFGPIASYTLGNGQTITRSYDANYALTDVTSPALNLHFARDAMGNPTALGNAPGANPAIETYSYDPLYRLTGLKDASGNAIESYTYSKTGDRLSKTASGLATGTYGYQSGTHWLTSIGSSARTYDANGNTTGSAAAGETFGYGYNGRNRMTVVQRNNQTVATYSYNAMGQRVAKNSTFPQTVNQRFAYDEASQLIGEYGTTNRDYIWLGDLPVAVVDTAGTTSTVSYVHADGLGTPRAVTDATGAAIWQLSYQGNPFQEQLPTSSAGYAFNLRSAGEYYDEESGLNSNGYRMRDRYTWRFLQSDPIGLIGGISTYAAVGNNPLRYVDRDGLQVAGTVNNDAVNWEQRADTNGAILAYLLFGVNVNQRNRPGDDSIQSIVTPFEFMAAAKMMSGVTTASMAVCRGSGAASGLGDLTNAEVDAIQGVVNKAGRPLEIVGSAARGSRRGVGTNFPIGKGAGTRSDIDYIAPPGSLPYYEGLQGGLPSIDPATGMIPGLANPNIGPSIRFEPFAPPYASPGG</sequence>
<dbReference type="Pfam" id="PF25023">
    <property type="entry name" value="TEN_YD-shell"/>
    <property type="match status" value="1"/>
</dbReference>
<feature type="chain" id="PRO_5045970545" evidence="2">
    <location>
        <begin position="24"/>
        <end position="1530"/>
    </location>
</feature>
<dbReference type="Pfam" id="PF20148">
    <property type="entry name" value="DUF6531"/>
    <property type="match status" value="1"/>
</dbReference>
<dbReference type="InterPro" id="IPR006530">
    <property type="entry name" value="YD"/>
</dbReference>
<reference evidence="5 6" key="1">
    <citation type="submission" date="2020-10" db="EMBL/GenBank/DDBJ databases">
        <title>Phylogeny of dyella-like bacteria.</title>
        <authorList>
            <person name="Fu J."/>
        </authorList>
    </citation>
    <scope>NUCLEOTIDE SEQUENCE [LARGE SCALE GENOMIC DNA]</scope>
    <source>
        <strain evidence="5 6">BB4</strain>
    </source>
</reference>
<feature type="signal peptide" evidence="2">
    <location>
        <begin position="1"/>
        <end position="23"/>
    </location>
</feature>
<evidence type="ECO:0000259" key="3">
    <source>
        <dbReference type="Pfam" id="PF20148"/>
    </source>
</evidence>
<dbReference type="InterPro" id="IPR031325">
    <property type="entry name" value="RHS_repeat"/>
</dbReference>